<dbReference type="AlphaFoldDB" id="A0A8B6DNS6"/>
<feature type="coiled-coil region" evidence="1">
    <location>
        <begin position="159"/>
        <end position="190"/>
    </location>
</feature>
<name>A0A8B6DNS6_MYTGA</name>
<keyword evidence="2" id="KW-1133">Transmembrane helix</keyword>
<evidence type="ECO:0000256" key="1">
    <source>
        <dbReference type="SAM" id="Coils"/>
    </source>
</evidence>
<keyword evidence="1" id="KW-0175">Coiled coil</keyword>
<sequence>MADAGSPTVYIAVNVENKKETNTETETLKHTVQKSKWINKQISKFQTSNVGEMGFVIPLKNDSKNTISIKATKEQTQLSNEMDTEDMRILSALKSLFETCDTKVIVNKLMRATKKLYSPELEVIMGNEYLSFQNLTRKEKINHLGKRLNRFYKLEIKLIRQAENERKEEVQRKRREEEEAKEEADLQMELEYKIKSLLQDIGLMEDEIRADDDLNSSAISVVASAADQSKFKNMLSFWKDVDSNQVKVQILEAMRDSNLTTDSDRVDVIGGGNQCVIVGGDPCVIGGDPCDIGGGDQCNAFSQPRFQKQSTTWDNQRLLFLSMLVIVAIVGLCYLIFSVWWNPTDIQNGCFFCDNLSRYIFNKTVEILM</sequence>
<evidence type="ECO:0000256" key="2">
    <source>
        <dbReference type="SAM" id="Phobius"/>
    </source>
</evidence>
<accession>A0A8B6DNS6</accession>
<evidence type="ECO:0000313" key="3">
    <source>
        <dbReference type="EMBL" id="VDI21626.1"/>
    </source>
</evidence>
<dbReference type="Proteomes" id="UP000596742">
    <property type="component" value="Unassembled WGS sequence"/>
</dbReference>
<evidence type="ECO:0000313" key="4">
    <source>
        <dbReference type="Proteomes" id="UP000596742"/>
    </source>
</evidence>
<feature type="transmembrane region" description="Helical" evidence="2">
    <location>
        <begin position="318"/>
        <end position="341"/>
    </location>
</feature>
<organism evidence="3 4">
    <name type="scientific">Mytilus galloprovincialis</name>
    <name type="common">Mediterranean mussel</name>
    <dbReference type="NCBI Taxonomy" id="29158"/>
    <lineage>
        <taxon>Eukaryota</taxon>
        <taxon>Metazoa</taxon>
        <taxon>Spiralia</taxon>
        <taxon>Lophotrochozoa</taxon>
        <taxon>Mollusca</taxon>
        <taxon>Bivalvia</taxon>
        <taxon>Autobranchia</taxon>
        <taxon>Pteriomorphia</taxon>
        <taxon>Mytilida</taxon>
        <taxon>Mytiloidea</taxon>
        <taxon>Mytilidae</taxon>
        <taxon>Mytilinae</taxon>
        <taxon>Mytilus</taxon>
    </lineage>
</organism>
<reference evidence="3" key="1">
    <citation type="submission" date="2018-11" db="EMBL/GenBank/DDBJ databases">
        <authorList>
            <person name="Alioto T."/>
            <person name="Alioto T."/>
        </authorList>
    </citation>
    <scope>NUCLEOTIDE SEQUENCE</scope>
</reference>
<keyword evidence="2" id="KW-0472">Membrane</keyword>
<protein>
    <submittedName>
        <fullName evidence="3">Uncharacterized protein</fullName>
    </submittedName>
</protein>
<proteinExistence type="predicted"/>
<gene>
    <name evidence="3" type="ORF">MGAL_10B045386</name>
</gene>
<comment type="caution">
    <text evidence="3">The sequence shown here is derived from an EMBL/GenBank/DDBJ whole genome shotgun (WGS) entry which is preliminary data.</text>
</comment>
<keyword evidence="4" id="KW-1185">Reference proteome</keyword>
<dbReference type="EMBL" id="UYJE01003706">
    <property type="protein sequence ID" value="VDI21626.1"/>
    <property type="molecule type" value="Genomic_DNA"/>
</dbReference>
<keyword evidence="2" id="KW-0812">Transmembrane</keyword>
<dbReference type="OrthoDB" id="6118208at2759"/>